<dbReference type="EMBL" id="NOVD01000111">
    <property type="protein sequence ID" value="PCK21397.1"/>
    <property type="molecule type" value="Genomic_DNA"/>
</dbReference>
<dbReference type="SUPFAM" id="SSF54637">
    <property type="entry name" value="Thioesterase/thiol ester dehydrase-isomerase"/>
    <property type="match status" value="1"/>
</dbReference>
<dbReference type="InterPro" id="IPR049449">
    <property type="entry name" value="TesB_ACOT8-like_N"/>
</dbReference>
<dbReference type="AlphaFoldDB" id="A0A2A5IWN0"/>
<feature type="domain" description="Acyl-CoA thioesterase-like N-terminal HotDog" evidence="1">
    <location>
        <begin position="49"/>
        <end position="135"/>
    </location>
</feature>
<dbReference type="RefSeq" id="WP_099699169.1">
    <property type="nucleotide sequence ID" value="NZ_NOVD01000111.1"/>
</dbReference>
<dbReference type="InterPro" id="IPR042171">
    <property type="entry name" value="Acyl-CoA_hotdog"/>
</dbReference>
<name>A0A2A5IWN0_RHOSG</name>
<evidence type="ECO:0000313" key="4">
    <source>
        <dbReference type="Proteomes" id="UP000230886"/>
    </source>
</evidence>
<gene>
    <name evidence="3" type="ORF">CHR55_33965</name>
</gene>
<feature type="domain" description="Acyl-CoA thioesterase-like C-terminal" evidence="2">
    <location>
        <begin position="167"/>
        <end position="292"/>
    </location>
</feature>
<dbReference type="Proteomes" id="UP000230886">
    <property type="component" value="Unassembled WGS sequence"/>
</dbReference>
<organism evidence="3 4">
    <name type="scientific">Rhodococcus qingshengii</name>
    <dbReference type="NCBI Taxonomy" id="334542"/>
    <lineage>
        <taxon>Bacteria</taxon>
        <taxon>Bacillati</taxon>
        <taxon>Actinomycetota</taxon>
        <taxon>Actinomycetes</taxon>
        <taxon>Mycobacteriales</taxon>
        <taxon>Nocardiaceae</taxon>
        <taxon>Rhodococcus</taxon>
        <taxon>Rhodococcus erythropolis group</taxon>
    </lineage>
</organism>
<dbReference type="InterPro" id="IPR029069">
    <property type="entry name" value="HotDog_dom_sf"/>
</dbReference>
<dbReference type="InterPro" id="IPR049450">
    <property type="entry name" value="ACOT8-like_C"/>
</dbReference>
<evidence type="ECO:0000259" key="1">
    <source>
        <dbReference type="Pfam" id="PF13622"/>
    </source>
</evidence>
<dbReference type="Pfam" id="PF20789">
    <property type="entry name" value="4HBT_3C"/>
    <property type="match status" value="1"/>
</dbReference>
<evidence type="ECO:0000313" key="3">
    <source>
        <dbReference type="EMBL" id="PCK21397.1"/>
    </source>
</evidence>
<accession>A0A2A5IWN0</accession>
<dbReference type="Pfam" id="PF13622">
    <property type="entry name" value="4HBT_3"/>
    <property type="match status" value="1"/>
</dbReference>
<proteinExistence type="predicted"/>
<reference evidence="3 4" key="1">
    <citation type="submission" date="2017-07" db="EMBL/GenBank/DDBJ databases">
        <title>Draft sequence of Rhodococcus enclensis 23b-28.</title>
        <authorList>
            <person name="Besaury L."/>
            <person name="Sancelme M."/>
            <person name="Amato P."/>
            <person name="Lallement A."/>
            <person name="Delort A.-M."/>
        </authorList>
    </citation>
    <scope>NUCLEOTIDE SEQUENCE [LARGE SCALE GENOMIC DNA]</scope>
    <source>
        <strain evidence="3 4">23b-28</strain>
    </source>
</reference>
<comment type="caution">
    <text evidence="3">The sequence shown here is derived from an EMBL/GenBank/DDBJ whole genome shotgun (WGS) entry which is preliminary data.</text>
</comment>
<dbReference type="Gene3D" id="2.40.160.210">
    <property type="entry name" value="Acyl-CoA thioesterase, double hotdog domain"/>
    <property type="match status" value="1"/>
</dbReference>
<protein>
    <recommendedName>
        <fullName evidence="5">Thioesterase family protein</fullName>
    </recommendedName>
</protein>
<sequence>MAKSDITAAPISGAVGTLSIEACYRLESTEIALDGTTWETFIPSAHVGSPWGPGIQHGGPVAGLLARSLEHCRPRDAARISRLTVEILGPVPMSRMSIRSWVERPGNRIELLAAEVCAAMPDGSMRAVARGRAWRLATQSTADAAHHADSTLDHIETPDLPGGELTPIPDSWKTGFANTVEWRITSPLGLRNTPTTAWVRLNQALVEGETTSDLAATTALADLANGLGARLDPHEWTFLNTELTIHLFAPPRSSWIGLSCETSIGQDGIAMSAAVLHTPDGPVGRVTQNILVEKRPERVQA</sequence>
<evidence type="ECO:0000259" key="2">
    <source>
        <dbReference type="Pfam" id="PF20789"/>
    </source>
</evidence>
<evidence type="ECO:0008006" key="5">
    <source>
        <dbReference type="Google" id="ProtNLM"/>
    </source>
</evidence>